<dbReference type="PROSITE" id="PS50082">
    <property type="entry name" value="WD_REPEATS_2"/>
    <property type="match status" value="2"/>
</dbReference>
<dbReference type="InterPro" id="IPR019775">
    <property type="entry name" value="WD40_repeat_CS"/>
</dbReference>
<dbReference type="PROSITE" id="PS00678">
    <property type="entry name" value="WD_REPEATS_1"/>
    <property type="match status" value="1"/>
</dbReference>
<dbReference type="GO" id="GO:0000502">
    <property type="term" value="C:proteasome complex"/>
    <property type="evidence" value="ECO:0007669"/>
    <property type="project" value="UniProtKB-KW"/>
</dbReference>
<dbReference type="SMART" id="SM00320">
    <property type="entry name" value="WD40"/>
    <property type="match status" value="5"/>
</dbReference>
<evidence type="ECO:0000256" key="5">
    <source>
        <dbReference type="PROSITE-ProRule" id="PRU00221"/>
    </source>
</evidence>
<feature type="repeat" description="WD" evidence="5">
    <location>
        <begin position="137"/>
        <end position="178"/>
    </location>
</feature>
<dbReference type="PANTHER" id="PTHR19857">
    <property type="entry name" value="MITOCHONDRIAL DIVISION PROTEIN 1-RELATED"/>
    <property type="match status" value="1"/>
</dbReference>
<sequence>MAAPMERLIMQSDWDQALRERNGKAWISHKSSVPPSDYSELHGHGLSSDGLLYITPKDEAFSVTNITKKSLMLSFNGEQGSISRKFVAPTITFSTIHTQKKQVVCLDTTPGGLGVSSDSEGKLKLWQTNTGEVRRNLEGHVGDVYTCQFFPSGIVVLSAGADMMVKIWSAETGECAATITGHKAAVLDSDIIDRGRNIVTCSRDGTAKLWDVGQQTCLGTFEEIGGDVNACSIGIPENSVDLGTAIISRNEREIGTESKMLLLGCENGTIQGFGLETRKKVFSLQCDSAVNTCSFITEINSVCGTQEGFFYLVDLRNTREPLIKWKESRGPVLSVLPHKGGFFASTGDGSCFHITERWTTTTELTGSDCDPIYSISTDGENIFTSCRDGGIRRYSLSYIT</sequence>
<evidence type="ECO:0000313" key="6">
    <source>
        <dbReference type="EMBL" id="KAK3786733.1"/>
    </source>
</evidence>
<feature type="repeat" description="WD" evidence="5">
    <location>
        <begin position="179"/>
        <end position="220"/>
    </location>
</feature>
<evidence type="ECO:0000256" key="2">
    <source>
        <dbReference type="ARBA" id="ARBA00022737"/>
    </source>
</evidence>
<organism evidence="6 7">
    <name type="scientific">Elysia crispata</name>
    <name type="common">lettuce slug</name>
    <dbReference type="NCBI Taxonomy" id="231223"/>
    <lineage>
        <taxon>Eukaryota</taxon>
        <taxon>Metazoa</taxon>
        <taxon>Spiralia</taxon>
        <taxon>Lophotrochozoa</taxon>
        <taxon>Mollusca</taxon>
        <taxon>Gastropoda</taxon>
        <taxon>Heterobranchia</taxon>
        <taxon>Euthyneura</taxon>
        <taxon>Panpulmonata</taxon>
        <taxon>Sacoglossa</taxon>
        <taxon>Placobranchoidea</taxon>
        <taxon>Plakobranchidae</taxon>
        <taxon>Elysia</taxon>
    </lineage>
</organism>
<dbReference type="AlphaFoldDB" id="A0AAE1DYY9"/>
<keyword evidence="2" id="KW-0677">Repeat</keyword>
<evidence type="ECO:0000256" key="1">
    <source>
        <dbReference type="ARBA" id="ARBA00022574"/>
    </source>
</evidence>
<dbReference type="InterPro" id="IPR051179">
    <property type="entry name" value="WD_repeat_multifunction"/>
</dbReference>
<dbReference type="Gene3D" id="2.130.10.10">
    <property type="entry name" value="YVTN repeat-like/Quinoprotein amine dehydrogenase"/>
    <property type="match status" value="2"/>
</dbReference>
<dbReference type="Proteomes" id="UP001283361">
    <property type="component" value="Unassembled WGS sequence"/>
</dbReference>
<comment type="similarity">
    <text evidence="4">Belongs to the WD repeat PAAF1/RPN14 family.</text>
</comment>
<protein>
    <recommendedName>
        <fullName evidence="8">Proteasomal ATPase-associated factor 1</fullName>
    </recommendedName>
</protein>
<proteinExistence type="inferred from homology"/>
<comment type="caution">
    <text evidence="6">The sequence shown here is derived from an EMBL/GenBank/DDBJ whole genome shotgun (WGS) entry which is preliminary data.</text>
</comment>
<keyword evidence="3" id="KW-0647">Proteasome</keyword>
<dbReference type="EMBL" id="JAWDGP010001945">
    <property type="protein sequence ID" value="KAK3786733.1"/>
    <property type="molecule type" value="Genomic_DNA"/>
</dbReference>
<dbReference type="InterPro" id="IPR015943">
    <property type="entry name" value="WD40/YVTN_repeat-like_dom_sf"/>
</dbReference>
<evidence type="ECO:0000256" key="4">
    <source>
        <dbReference type="ARBA" id="ARBA00038321"/>
    </source>
</evidence>
<dbReference type="InterPro" id="IPR036322">
    <property type="entry name" value="WD40_repeat_dom_sf"/>
</dbReference>
<evidence type="ECO:0000256" key="3">
    <source>
        <dbReference type="ARBA" id="ARBA00022942"/>
    </source>
</evidence>
<accession>A0AAE1DYY9</accession>
<dbReference type="SUPFAM" id="SSF50978">
    <property type="entry name" value="WD40 repeat-like"/>
    <property type="match status" value="1"/>
</dbReference>
<name>A0AAE1DYY9_9GAST</name>
<keyword evidence="1 5" id="KW-0853">WD repeat</keyword>
<reference evidence="6" key="1">
    <citation type="journal article" date="2023" name="G3 (Bethesda)">
        <title>A reference genome for the long-term kleptoplast-retaining sea slug Elysia crispata morphotype clarki.</title>
        <authorList>
            <person name="Eastman K.E."/>
            <person name="Pendleton A.L."/>
            <person name="Shaikh M.A."/>
            <person name="Suttiyut T."/>
            <person name="Ogas R."/>
            <person name="Tomko P."/>
            <person name="Gavelis G."/>
            <person name="Widhalm J.R."/>
            <person name="Wisecaver J.H."/>
        </authorList>
    </citation>
    <scope>NUCLEOTIDE SEQUENCE</scope>
    <source>
        <strain evidence="6">ECLA1</strain>
    </source>
</reference>
<dbReference type="InterPro" id="IPR001680">
    <property type="entry name" value="WD40_rpt"/>
</dbReference>
<dbReference type="Pfam" id="PF00400">
    <property type="entry name" value="WD40"/>
    <property type="match status" value="2"/>
</dbReference>
<evidence type="ECO:0008006" key="8">
    <source>
        <dbReference type="Google" id="ProtNLM"/>
    </source>
</evidence>
<gene>
    <name evidence="6" type="ORF">RRG08_000941</name>
</gene>
<dbReference type="PROSITE" id="PS50294">
    <property type="entry name" value="WD_REPEATS_REGION"/>
    <property type="match status" value="2"/>
</dbReference>
<keyword evidence="7" id="KW-1185">Reference proteome</keyword>
<evidence type="ECO:0000313" key="7">
    <source>
        <dbReference type="Proteomes" id="UP001283361"/>
    </source>
</evidence>
<dbReference type="PANTHER" id="PTHR19857:SF19">
    <property type="entry name" value="26S PROTEASOME REGULATORY SUBUNIT RPN14"/>
    <property type="match status" value="1"/>
</dbReference>